<keyword evidence="9" id="KW-1185">Reference proteome</keyword>
<dbReference type="RefSeq" id="WP_279652741.1">
    <property type="nucleotide sequence ID" value="NZ_CP122539.1"/>
</dbReference>
<dbReference type="SFLD" id="SFLDS00029">
    <property type="entry name" value="Radical_SAM"/>
    <property type="match status" value="1"/>
</dbReference>
<name>A0ABY8L6I5_9FLAO</name>
<evidence type="ECO:0000313" key="8">
    <source>
        <dbReference type="EMBL" id="WGH76881.1"/>
    </source>
</evidence>
<evidence type="ECO:0000256" key="1">
    <source>
        <dbReference type="ARBA" id="ARBA00001966"/>
    </source>
</evidence>
<dbReference type="EMBL" id="CP122539">
    <property type="protein sequence ID" value="WGH76881.1"/>
    <property type="molecule type" value="Genomic_DNA"/>
</dbReference>
<evidence type="ECO:0000256" key="6">
    <source>
        <dbReference type="ARBA" id="ARBA00023601"/>
    </source>
</evidence>
<protein>
    <submittedName>
        <fullName evidence="8">SPASM domain-containing protein</fullName>
    </submittedName>
</protein>
<dbReference type="CDD" id="cd01335">
    <property type="entry name" value="Radical_SAM"/>
    <property type="match status" value="1"/>
</dbReference>
<dbReference type="InterPro" id="IPR013785">
    <property type="entry name" value="Aldolase_TIM"/>
</dbReference>
<dbReference type="NCBIfam" id="TIGR04085">
    <property type="entry name" value="rSAM_more_4Fe4S"/>
    <property type="match status" value="1"/>
</dbReference>
<evidence type="ECO:0000259" key="7">
    <source>
        <dbReference type="PROSITE" id="PS51918"/>
    </source>
</evidence>
<feature type="domain" description="Radical SAM core" evidence="7">
    <location>
        <begin position="86"/>
        <end position="311"/>
    </location>
</feature>
<dbReference type="PANTHER" id="PTHR43273:SF3">
    <property type="entry name" value="ANAEROBIC SULFATASE-MATURATING ENZYME HOMOLOG ASLB-RELATED"/>
    <property type="match status" value="1"/>
</dbReference>
<dbReference type="Pfam" id="PF04055">
    <property type="entry name" value="Radical_SAM"/>
    <property type="match status" value="1"/>
</dbReference>
<dbReference type="PANTHER" id="PTHR43273">
    <property type="entry name" value="ANAEROBIC SULFATASE-MATURATING ENZYME HOMOLOG ASLB-RELATED"/>
    <property type="match status" value="1"/>
</dbReference>
<sequence length="436" mass="50775">MKYSQFNSIIPYNNQFALYNAFEDKVIFLENDLKELLTAGKREGIDELEHIHPAFYKYLSENKFLVDNNVDEVDKVREVARKVDEQTSMFQLTINPTMNCNFKCWYCYEDHIKASRLKSSMVIKVNKFITKKLQDEFIKYFHVGFFGGEPLLYFKRNVIPIIDHLAAESKAFGKEFGINFTSNGYLVNQDFVDYFHSKDLTCNLQITLDGYREEHDKVRFVSKTKGSYFEIVNNIKLLIRNGFHVRLRINYTSENLKDTFKIIDDFSDVDLKYIKRNLIVDYHRVWQDDAVDDLDTVLNENMEIIKAKGFNVTGTFSANNVINSCYADKRNSAVINYNGDLYKCTARDFSSESRNGFIDSEGELIWDDGYVEKRMKSKLHNKPCLSCRIMPLCNGGCSQHAMENLDNEEGYCVYAFDETQKDKVIYAKVTDILKTA</sequence>
<dbReference type="SFLD" id="SFLDG01067">
    <property type="entry name" value="SPASM/twitch_domain_containing"/>
    <property type="match status" value="1"/>
</dbReference>
<dbReference type="Gene3D" id="3.20.20.70">
    <property type="entry name" value="Aldolase class I"/>
    <property type="match status" value="1"/>
</dbReference>
<evidence type="ECO:0000256" key="3">
    <source>
        <dbReference type="ARBA" id="ARBA00022723"/>
    </source>
</evidence>
<dbReference type="Proteomes" id="UP001232001">
    <property type="component" value="Chromosome"/>
</dbReference>
<dbReference type="PROSITE" id="PS51918">
    <property type="entry name" value="RADICAL_SAM"/>
    <property type="match status" value="1"/>
</dbReference>
<accession>A0ABY8L6I5</accession>
<proteinExistence type="inferred from homology"/>
<evidence type="ECO:0000256" key="2">
    <source>
        <dbReference type="ARBA" id="ARBA00022691"/>
    </source>
</evidence>
<dbReference type="InterPro" id="IPR007197">
    <property type="entry name" value="rSAM"/>
</dbReference>
<dbReference type="InterPro" id="IPR023885">
    <property type="entry name" value="4Fe4S-binding_SPASM_dom"/>
</dbReference>
<reference evidence="8 9" key="1">
    <citation type="submission" date="2023-04" db="EMBL/GenBank/DDBJ databases">
        <title>Tenacibaculum tangerinum sp. nov., isolated from sea tidal flat of South Korea.</title>
        <authorList>
            <person name="Lee S.H."/>
            <person name="Kim J.-J."/>
        </authorList>
    </citation>
    <scope>NUCLEOTIDE SEQUENCE [LARGE SCALE GENOMIC DNA]</scope>
    <source>
        <strain evidence="8 9">GRR-S3-23</strain>
    </source>
</reference>
<evidence type="ECO:0000256" key="4">
    <source>
        <dbReference type="ARBA" id="ARBA00023004"/>
    </source>
</evidence>
<evidence type="ECO:0000256" key="5">
    <source>
        <dbReference type="ARBA" id="ARBA00023014"/>
    </source>
</evidence>
<keyword evidence="5" id="KW-0411">Iron-sulfur</keyword>
<keyword evidence="3" id="KW-0479">Metal-binding</keyword>
<dbReference type="InterPro" id="IPR058240">
    <property type="entry name" value="rSAM_sf"/>
</dbReference>
<keyword evidence="2" id="KW-0949">S-adenosyl-L-methionine</keyword>
<comment type="cofactor">
    <cofactor evidence="1">
        <name>[4Fe-4S] cluster</name>
        <dbReference type="ChEBI" id="CHEBI:49883"/>
    </cofactor>
</comment>
<organism evidence="8 9">
    <name type="scientific">Tenacibaculum tangerinum</name>
    <dbReference type="NCBI Taxonomy" id="3038772"/>
    <lineage>
        <taxon>Bacteria</taxon>
        <taxon>Pseudomonadati</taxon>
        <taxon>Bacteroidota</taxon>
        <taxon>Flavobacteriia</taxon>
        <taxon>Flavobacteriales</taxon>
        <taxon>Flavobacteriaceae</taxon>
        <taxon>Tenacibaculum</taxon>
    </lineage>
</organism>
<keyword evidence="4" id="KW-0408">Iron</keyword>
<comment type="similarity">
    <text evidence="6">Belongs to the radical SAM superfamily. Anaerobic sulfatase-maturating enzyme family.</text>
</comment>
<dbReference type="SUPFAM" id="SSF102114">
    <property type="entry name" value="Radical SAM enzymes"/>
    <property type="match status" value="1"/>
</dbReference>
<dbReference type="InterPro" id="IPR023867">
    <property type="entry name" value="Sulphatase_maturase_rSAM"/>
</dbReference>
<gene>
    <name evidence="8" type="ORF">P8625_06985</name>
</gene>
<evidence type="ECO:0000313" key="9">
    <source>
        <dbReference type="Proteomes" id="UP001232001"/>
    </source>
</evidence>